<dbReference type="EMBL" id="UOED01000088">
    <property type="protein sequence ID" value="VAV94280.1"/>
    <property type="molecule type" value="Genomic_DNA"/>
</dbReference>
<keyword evidence="4" id="KW-0808">Transferase</keyword>
<dbReference type="PANTHER" id="PTHR43646">
    <property type="entry name" value="GLYCOSYLTRANSFERASE"/>
    <property type="match status" value="1"/>
</dbReference>
<protein>
    <recommendedName>
        <fullName evidence="7">Glycosyltransferase 2-like domain-containing protein</fullName>
    </recommendedName>
</protein>
<name>A0A3B0RM27_9ZZZZ</name>
<keyword evidence="5" id="KW-0472">Membrane</keyword>
<sequence>MTLAAVSIIIPLGPDEDQLAPLLADLAAFAPEAEIILVSCAEPVACAPNIRQITAKQGRATQQNAGAEAASRDFLWFLHADSRLSQQGVTALAEALIVAPGALHYFHLNFRDDGPRGMGFNEWGARFRSQILGVPFGDQGFCLRAEDFDRIGSFPEDVAYGEDHLLVWHARQAGIKLRCVGAALETSARKYTAHGWGALTLKYQYYWIRQALPELWRLIRNK</sequence>
<keyword evidence="3" id="KW-0328">Glycosyltransferase</keyword>
<proteinExistence type="predicted"/>
<dbReference type="PANTHER" id="PTHR43646:SF2">
    <property type="entry name" value="GLYCOSYLTRANSFERASE 2-LIKE DOMAIN-CONTAINING PROTEIN"/>
    <property type="match status" value="1"/>
</dbReference>
<dbReference type="GO" id="GO:0005886">
    <property type="term" value="C:plasma membrane"/>
    <property type="evidence" value="ECO:0007669"/>
    <property type="project" value="UniProtKB-SubCell"/>
</dbReference>
<reference evidence="6" key="1">
    <citation type="submission" date="2018-06" db="EMBL/GenBank/DDBJ databases">
        <authorList>
            <person name="Zhirakovskaya E."/>
        </authorList>
    </citation>
    <scope>NUCLEOTIDE SEQUENCE</scope>
</reference>
<dbReference type="Gene3D" id="3.90.550.10">
    <property type="entry name" value="Spore Coat Polysaccharide Biosynthesis Protein SpsA, Chain A"/>
    <property type="match status" value="1"/>
</dbReference>
<evidence type="ECO:0000256" key="5">
    <source>
        <dbReference type="ARBA" id="ARBA00023136"/>
    </source>
</evidence>
<accession>A0A3B0RM27</accession>
<comment type="subcellular location">
    <subcellularLocation>
        <location evidence="1">Cell membrane</location>
    </subcellularLocation>
</comment>
<evidence type="ECO:0000256" key="3">
    <source>
        <dbReference type="ARBA" id="ARBA00022676"/>
    </source>
</evidence>
<organism evidence="6">
    <name type="scientific">hydrothermal vent metagenome</name>
    <dbReference type="NCBI Taxonomy" id="652676"/>
    <lineage>
        <taxon>unclassified sequences</taxon>
        <taxon>metagenomes</taxon>
        <taxon>ecological metagenomes</taxon>
    </lineage>
</organism>
<dbReference type="SUPFAM" id="SSF53448">
    <property type="entry name" value="Nucleotide-diphospho-sugar transferases"/>
    <property type="match status" value="1"/>
</dbReference>
<evidence type="ECO:0000256" key="2">
    <source>
        <dbReference type="ARBA" id="ARBA00022475"/>
    </source>
</evidence>
<evidence type="ECO:0000256" key="1">
    <source>
        <dbReference type="ARBA" id="ARBA00004236"/>
    </source>
</evidence>
<evidence type="ECO:0008006" key="7">
    <source>
        <dbReference type="Google" id="ProtNLM"/>
    </source>
</evidence>
<gene>
    <name evidence="6" type="ORF">MNBD_ALPHA02-1971</name>
</gene>
<dbReference type="GO" id="GO:0016757">
    <property type="term" value="F:glycosyltransferase activity"/>
    <property type="evidence" value="ECO:0007669"/>
    <property type="project" value="UniProtKB-KW"/>
</dbReference>
<evidence type="ECO:0000256" key="4">
    <source>
        <dbReference type="ARBA" id="ARBA00022679"/>
    </source>
</evidence>
<dbReference type="InterPro" id="IPR029044">
    <property type="entry name" value="Nucleotide-diphossugar_trans"/>
</dbReference>
<keyword evidence="2" id="KW-1003">Cell membrane</keyword>
<evidence type="ECO:0000313" key="6">
    <source>
        <dbReference type="EMBL" id="VAV94280.1"/>
    </source>
</evidence>
<dbReference type="AlphaFoldDB" id="A0A3B0RM27"/>